<evidence type="ECO:0000313" key="2">
    <source>
        <dbReference type="EMBL" id="MDG3585938.1"/>
    </source>
</evidence>
<organism evidence="2 3">
    <name type="scientific">Galbibacter pacificus</name>
    <dbReference type="NCBI Taxonomy" id="2996052"/>
    <lineage>
        <taxon>Bacteria</taxon>
        <taxon>Pseudomonadati</taxon>
        <taxon>Bacteroidota</taxon>
        <taxon>Flavobacteriia</taxon>
        <taxon>Flavobacteriales</taxon>
        <taxon>Flavobacteriaceae</taxon>
        <taxon>Galbibacter</taxon>
    </lineage>
</organism>
<gene>
    <name evidence="2" type="ORF">OSR52_08645</name>
</gene>
<accession>A0ABT6FRP9</accession>
<keyword evidence="3" id="KW-1185">Reference proteome</keyword>
<reference evidence="2" key="1">
    <citation type="submission" date="2022-11" db="EMBL/GenBank/DDBJ databases">
        <title>High-quality draft genome sequence of Galbibacter sp. strain CMA-7.</title>
        <authorList>
            <person name="Wei L."/>
            <person name="Dong C."/>
            <person name="Shao Z."/>
        </authorList>
    </citation>
    <scope>NUCLEOTIDE SEQUENCE</scope>
    <source>
        <strain evidence="2">CMA-7</strain>
    </source>
</reference>
<evidence type="ECO:0000259" key="1">
    <source>
        <dbReference type="Pfam" id="PF21247"/>
    </source>
</evidence>
<dbReference type="InterPro" id="IPR049514">
    <property type="entry name" value="Fic-like_C"/>
</dbReference>
<sequence>MNLILVLSKMTFPVSEEITPQVERLLNVITQEHDRQELQELLGLADRENFRKNYLQPAIDAELIEMTIPDKPKSSKQLYRLTEKGKQIK</sequence>
<dbReference type="RefSeq" id="WP_277900146.1">
    <property type="nucleotide sequence ID" value="NZ_JAPMUA010000003.1"/>
</dbReference>
<name>A0ABT6FRP9_9FLAO</name>
<dbReference type="Pfam" id="PF21247">
    <property type="entry name" value="Fic-like_C"/>
    <property type="match status" value="1"/>
</dbReference>
<proteinExistence type="predicted"/>
<protein>
    <recommendedName>
        <fullName evidence="1">Filamentation induced by cAMP protein Fic-like C-terminal domain-containing protein</fullName>
    </recommendedName>
</protein>
<evidence type="ECO:0000313" key="3">
    <source>
        <dbReference type="Proteomes" id="UP001153642"/>
    </source>
</evidence>
<feature type="domain" description="Filamentation induced by cAMP protein Fic-like C-terminal" evidence="1">
    <location>
        <begin position="20"/>
        <end position="82"/>
    </location>
</feature>
<dbReference type="Proteomes" id="UP001153642">
    <property type="component" value="Unassembled WGS sequence"/>
</dbReference>
<dbReference type="EMBL" id="JAPMUA010000003">
    <property type="protein sequence ID" value="MDG3585938.1"/>
    <property type="molecule type" value="Genomic_DNA"/>
</dbReference>
<comment type="caution">
    <text evidence="2">The sequence shown here is derived from an EMBL/GenBank/DDBJ whole genome shotgun (WGS) entry which is preliminary data.</text>
</comment>